<reference evidence="3" key="1">
    <citation type="submission" date="2018-11" db="EMBL/GenBank/DDBJ databases">
        <authorList>
            <person name="Alioto T."/>
            <person name="Alioto T."/>
        </authorList>
    </citation>
    <scope>NUCLEOTIDE SEQUENCE</scope>
</reference>
<dbReference type="InterPro" id="IPR011037">
    <property type="entry name" value="Pyrv_Knase-like_insert_dom_sf"/>
</dbReference>
<dbReference type="GO" id="GO:0003824">
    <property type="term" value="F:catalytic activity"/>
    <property type="evidence" value="ECO:0007669"/>
    <property type="project" value="InterPro"/>
</dbReference>
<dbReference type="Pfam" id="PF03476">
    <property type="entry name" value="MOSC_N"/>
    <property type="match status" value="1"/>
</dbReference>
<evidence type="ECO:0000259" key="2">
    <source>
        <dbReference type="PROSITE" id="PS51340"/>
    </source>
</evidence>
<evidence type="ECO:0000313" key="4">
    <source>
        <dbReference type="Proteomes" id="UP000596742"/>
    </source>
</evidence>
<evidence type="ECO:0000313" key="3">
    <source>
        <dbReference type="EMBL" id="VDI72515.1"/>
    </source>
</evidence>
<dbReference type="InterPro" id="IPR005302">
    <property type="entry name" value="MoCF_Sase_C"/>
</dbReference>
<gene>
    <name evidence="3" type="ORF">MGAL_10B092044</name>
</gene>
<dbReference type="PROSITE" id="PS51340">
    <property type="entry name" value="MOSC"/>
    <property type="match status" value="1"/>
</dbReference>
<dbReference type="Proteomes" id="UP000596742">
    <property type="component" value="Unassembled WGS sequence"/>
</dbReference>
<feature type="domain" description="MOSC" evidence="2">
    <location>
        <begin position="233"/>
        <end position="306"/>
    </location>
</feature>
<protein>
    <recommendedName>
        <fullName evidence="2">MOSC domain-containing protein</fullName>
    </recommendedName>
</protein>
<keyword evidence="4" id="KW-1185">Reference proteome</keyword>
<dbReference type="PANTHER" id="PTHR14237:SF19">
    <property type="entry name" value="MITOCHONDRIAL AMIDOXIME REDUCING COMPONENT 1"/>
    <property type="match status" value="1"/>
</dbReference>
<accession>A0A8B6H1H6</accession>
<dbReference type="Pfam" id="PF03473">
    <property type="entry name" value="MOSC"/>
    <property type="match status" value="1"/>
</dbReference>
<dbReference type="SUPFAM" id="SSF50800">
    <property type="entry name" value="PK beta-barrel domain-like"/>
    <property type="match status" value="1"/>
</dbReference>
<dbReference type="GO" id="GO:0030170">
    <property type="term" value="F:pyridoxal phosphate binding"/>
    <property type="evidence" value="ECO:0007669"/>
    <property type="project" value="InterPro"/>
</dbReference>
<dbReference type="AlphaFoldDB" id="A0A8B6H1H6"/>
<keyword evidence="1" id="KW-0472">Membrane</keyword>
<feature type="transmembrane region" description="Helical" evidence="1">
    <location>
        <begin position="15"/>
        <end position="33"/>
    </location>
</feature>
<dbReference type="OrthoDB" id="17255at2759"/>
<dbReference type="PANTHER" id="PTHR14237">
    <property type="entry name" value="MOLYBDOPTERIN COFACTOR SULFURASE MOSC"/>
    <property type="match status" value="1"/>
</dbReference>
<dbReference type="EMBL" id="UYJE01009335">
    <property type="protein sequence ID" value="VDI72515.1"/>
    <property type="molecule type" value="Genomic_DNA"/>
</dbReference>
<proteinExistence type="predicted"/>
<dbReference type="SUPFAM" id="SSF141673">
    <property type="entry name" value="MOSC N-terminal domain-like"/>
    <property type="match status" value="1"/>
</dbReference>
<keyword evidence="1" id="KW-1133">Transmembrane helix</keyword>
<organism evidence="3 4">
    <name type="scientific">Mytilus galloprovincialis</name>
    <name type="common">Mediterranean mussel</name>
    <dbReference type="NCBI Taxonomy" id="29158"/>
    <lineage>
        <taxon>Eukaryota</taxon>
        <taxon>Metazoa</taxon>
        <taxon>Spiralia</taxon>
        <taxon>Lophotrochozoa</taxon>
        <taxon>Mollusca</taxon>
        <taxon>Bivalvia</taxon>
        <taxon>Autobranchia</taxon>
        <taxon>Pteriomorphia</taxon>
        <taxon>Mytilida</taxon>
        <taxon>Mytiloidea</taxon>
        <taxon>Mytilidae</taxon>
        <taxon>Mytilinae</taxon>
        <taxon>Mytilus</taxon>
    </lineage>
</organism>
<name>A0A8B6H1H6_MYTGA</name>
<comment type="caution">
    <text evidence="3">The sequence shown here is derived from an EMBL/GenBank/DDBJ whole genome shotgun (WGS) entry which is preliminary data.</text>
</comment>
<evidence type="ECO:0000256" key="1">
    <source>
        <dbReference type="SAM" id="Phobius"/>
    </source>
</evidence>
<keyword evidence="1" id="KW-0812">Transmembrane</keyword>
<dbReference type="InterPro" id="IPR005303">
    <property type="entry name" value="MOCOS_middle"/>
</dbReference>
<dbReference type="GO" id="GO:0030151">
    <property type="term" value="F:molybdenum ion binding"/>
    <property type="evidence" value="ECO:0007669"/>
    <property type="project" value="InterPro"/>
</dbReference>
<sequence>MCVANDTHIMSDSTVFIAIVSISSAKIAFLFYCRRKKLQKFEKIGTIKSINQFPVKSGGPIHLDSAKCTITGLHYNNITDRHWMVIRRSGSFLSARQEPKLVLIKPSSDGDNLLLDAPGMPTLVLPICPPIDKNSKLIKCRVLNAYITGLYCGKDAESWIAKYLGYDGPSIVVSTPYMVKRDSSLVVKKFGNPAVEGDLSAFANFGAYMILSQASLDDFNTRLEKKDNWTEMKIGNSVYMRMLDLCDRCSLTTVDPATGEKVTRRQPLATLKSYMCVMEGTVPFFGVNAAIDIEGEIKVGDPVYVTRK</sequence>